<protein>
    <submittedName>
        <fullName evidence="2">HEPN domain-containing protein</fullName>
    </submittedName>
</protein>
<keyword evidence="3" id="KW-1185">Reference proteome</keyword>
<dbReference type="SMART" id="SM00748">
    <property type="entry name" value="HEPN"/>
    <property type="match status" value="1"/>
</dbReference>
<accession>A0A7L9FI23</accession>
<dbReference type="AlphaFoldDB" id="A0A7L9FI23"/>
<dbReference type="EMBL" id="CP062310">
    <property type="protein sequence ID" value="QOJ79301.1"/>
    <property type="molecule type" value="Genomic_DNA"/>
</dbReference>
<evidence type="ECO:0000313" key="3">
    <source>
        <dbReference type="Proteomes" id="UP000594121"/>
    </source>
</evidence>
<organism evidence="2 3">
    <name type="scientific">Infirmifilum lucidum</name>
    <dbReference type="NCBI Taxonomy" id="2776706"/>
    <lineage>
        <taxon>Archaea</taxon>
        <taxon>Thermoproteota</taxon>
        <taxon>Thermoprotei</taxon>
        <taxon>Thermofilales</taxon>
        <taxon>Thermofilaceae</taxon>
        <taxon>Infirmifilum</taxon>
    </lineage>
</organism>
<proteinExistence type="predicted"/>
<gene>
    <name evidence="2" type="ORF">IG193_02220</name>
</gene>
<reference evidence="2 3" key="1">
    <citation type="submission" date="2020-10" db="EMBL/GenBank/DDBJ databases">
        <title>Thermofilum lucidum 3507LT sp. nov. a novel member of Thermofilaceae family isolated from Chile hot spring, and proposal of description order Thermofilales.</title>
        <authorList>
            <person name="Zayulina K.S."/>
            <person name="Elcheninov A.G."/>
            <person name="Toshchakov S.V."/>
            <person name="Kublanov I.V."/>
        </authorList>
    </citation>
    <scope>NUCLEOTIDE SEQUENCE [LARGE SCALE GENOMIC DNA]</scope>
    <source>
        <strain evidence="2 3">3507LT</strain>
    </source>
</reference>
<name>A0A7L9FI23_9CREN</name>
<dbReference type="InterPro" id="IPR007842">
    <property type="entry name" value="HEPN_dom"/>
</dbReference>
<dbReference type="Proteomes" id="UP000594121">
    <property type="component" value="Chromosome"/>
</dbReference>
<dbReference type="Pfam" id="PF05168">
    <property type="entry name" value="HEPN"/>
    <property type="match status" value="1"/>
</dbReference>
<dbReference type="KEGG" id="thel:IG193_02220"/>
<dbReference type="InParanoid" id="A0A7L9FI23"/>
<sequence length="131" mass="15123">MPRLNDDEWRSWVVYARRDRVEAHNAVERGSWSEACFHAQQSCEKLLKALLIKEGVFMPVHDLGRLAEEASSRVVELVELVESLGKLTVHYYASRYPDAATRFSITYDEGVARMCVEVMDELWRVLGRHLA</sequence>
<dbReference type="PROSITE" id="PS50910">
    <property type="entry name" value="HEPN"/>
    <property type="match status" value="1"/>
</dbReference>
<evidence type="ECO:0000259" key="1">
    <source>
        <dbReference type="PROSITE" id="PS50910"/>
    </source>
</evidence>
<dbReference type="Gene3D" id="1.20.120.330">
    <property type="entry name" value="Nucleotidyltransferases domain 2"/>
    <property type="match status" value="1"/>
</dbReference>
<evidence type="ECO:0000313" key="2">
    <source>
        <dbReference type="EMBL" id="QOJ79301.1"/>
    </source>
</evidence>
<dbReference type="SUPFAM" id="SSF81593">
    <property type="entry name" value="Nucleotidyltransferase substrate binding subunit/domain"/>
    <property type="match status" value="1"/>
</dbReference>
<feature type="domain" description="HEPN" evidence="1">
    <location>
        <begin position="13"/>
        <end position="122"/>
    </location>
</feature>